<keyword evidence="12" id="KW-0812">Transmembrane</keyword>
<comment type="similarity">
    <text evidence="3">Belongs to the PHAX family.</text>
</comment>
<protein>
    <recommendedName>
        <fullName evidence="4">Phosphorylated adapter RNA export protein</fullName>
    </recommendedName>
    <alternativeName>
        <fullName evidence="10">RNA U small nuclear RNA export adapter protein</fullName>
    </alternativeName>
</protein>
<organism evidence="14 15">
    <name type="scientific">Molossus molossus</name>
    <name type="common">Pallas' mastiff bat</name>
    <name type="synonym">Vespertilio molossus</name>
    <dbReference type="NCBI Taxonomy" id="27622"/>
    <lineage>
        <taxon>Eukaryota</taxon>
        <taxon>Metazoa</taxon>
        <taxon>Chordata</taxon>
        <taxon>Craniata</taxon>
        <taxon>Vertebrata</taxon>
        <taxon>Euteleostomi</taxon>
        <taxon>Mammalia</taxon>
        <taxon>Eutheria</taxon>
        <taxon>Laurasiatheria</taxon>
        <taxon>Chiroptera</taxon>
        <taxon>Yangochiroptera</taxon>
        <taxon>Molossidae</taxon>
        <taxon>Molossus</taxon>
    </lineage>
</organism>
<dbReference type="InterPro" id="IPR019385">
    <property type="entry name" value="PHAX_RNA-binding_domain"/>
</dbReference>
<dbReference type="GO" id="GO:0015030">
    <property type="term" value="C:Cajal body"/>
    <property type="evidence" value="ECO:0007669"/>
    <property type="project" value="UniProtKB-SubCell"/>
</dbReference>
<comment type="subcellular location">
    <subcellularLocation>
        <location evidence="2">Cytoplasm</location>
    </subcellularLocation>
    <subcellularLocation>
        <location evidence="1">Nucleus</location>
        <location evidence="1">Cajal body</location>
    </subcellularLocation>
</comment>
<sequence>MTERHFCKERKQILFKLSVMVSVYVIFKLLTITEKTENLLKKALGGDSAVRPFQGTAAACAPVSHYRTVKGVDSSEESFSDSDDDSSLWKRKRQKCFNPPPKPEPFQFGQSSQKLPFAGGKKVNNIWGAVLQEQTQDAVADDLGILEMEGTIDKSRQCEAYNYLLAKKLKKAAQEQTAELDKELDEYMQGGKKIGSKEEENGQGHLKRKRPVKDRLGDRLEMNYKGRYEITEDDSQEKVADEITFRLQEPKKDLIARIVSIIGNKKAIELLMETAEVEQNGGLFIMNGSRRRTPGGVFLNLLKNTPSISEEQIKDIFYIENQKEYENKKAARKRRTQLLGKKMKQAIKSLNFQEDDDTSRETFASDTNEALASLDESQEGHGETKLDAEEAIEVDHSHDLDIF</sequence>
<evidence type="ECO:0000256" key="12">
    <source>
        <dbReference type="SAM" id="Phobius"/>
    </source>
</evidence>
<dbReference type="InParanoid" id="A0A7J8J242"/>
<dbReference type="InterPro" id="IPR039047">
    <property type="entry name" value="PHAX"/>
</dbReference>
<dbReference type="FunCoup" id="A0A7J8J242">
    <property type="interactions" value="3602"/>
</dbReference>
<feature type="compositionally biased region" description="Polar residues" evidence="11">
    <location>
        <begin position="361"/>
        <end position="370"/>
    </location>
</feature>
<name>A0A7J8J242_MOLMO</name>
<dbReference type="Pfam" id="PF10258">
    <property type="entry name" value="PHAX_RNA-bd"/>
    <property type="match status" value="1"/>
</dbReference>
<evidence type="ECO:0000256" key="10">
    <source>
        <dbReference type="ARBA" id="ARBA00030834"/>
    </source>
</evidence>
<feature type="region of interest" description="Disordered" evidence="11">
    <location>
        <begin position="354"/>
        <end position="403"/>
    </location>
</feature>
<keyword evidence="12" id="KW-0472">Membrane</keyword>
<evidence type="ECO:0000256" key="3">
    <source>
        <dbReference type="ARBA" id="ARBA00006094"/>
    </source>
</evidence>
<keyword evidence="7" id="KW-0694">RNA-binding</keyword>
<keyword evidence="6" id="KW-0963">Cytoplasm</keyword>
<evidence type="ECO:0000256" key="7">
    <source>
        <dbReference type="ARBA" id="ARBA00022884"/>
    </source>
</evidence>
<keyword evidence="15" id="KW-1185">Reference proteome</keyword>
<dbReference type="PANTHER" id="PTHR13135">
    <property type="entry name" value="CYTOSOLIC RESINIFERATOXIN BINDING PROTEIN RBP-26"/>
    <property type="match status" value="1"/>
</dbReference>
<evidence type="ECO:0000313" key="15">
    <source>
        <dbReference type="Proteomes" id="UP000550707"/>
    </source>
</evidence>
<dbReference type="AlphaFoldDB" id="A0A7J8J242"/>
<feature type="domain" description="Phosphorylated adapter RNA export protein RNA-binding" evidence="13">
    <location>
        <begin position="239"/>
        <end position="322"/>
    </location>
</feature>
<evidence type="ECO:0000256" key="5">
    <source>
        <dbReference type="ARBA" id="ARBA00022448"/>
    </source>
</evidence>
<evidence type="ECO:0000259" key="13">
    <source>
        <dbReference type="Pfam" id="PF10258"/>
    </source>
</evidence>
<comment type="caution">
    <text evidence="14">The sequence shown here is derived from an EMBL/GenBank/DDBJ whole genome shotgun (WGS) entry which is preliminary data.</text>
</comment>
<evidence type="ECO:0000256" key="8">
    <source>
        <dbReference type="ARBA" id="ARBA00022927"/>
    </source>
</evidence>
<evidence type="ECO:0000256" key="11">
    <source>
        <dbReference type="SAM" id="MobiDB-lite"/>
    </source>
</evidence>
<dbReference type="Proteomes" id="UP000550707">
    <property type="component" value="Unassembled WGS sequence"/>
</dbReference>
<evidence type="ECO:0000256" key="9">
    <source>
        <dbReference type="ARBA" id="ARBA00023242"/>
    </source>
</evidence>
<evidence type="ECO:0000256" key="1">
    <source>
        <dbReference type="ARBA" id="ARBA00004408"/>
    </source>
</evidence>
<dbReference type="Gene3D" id="1.10.10.1440">
    <property type="entry name" value="PHAX RNA-binding domain"/>
    <property type="match status" value="1"/>
</dbReference>
<reference evidence="14 15" key="1">
    <citation type="journal article" date="2020" name="Nature">
        <title>Six reference-quality genomes reveal evolution of bat adaptations.</title>
        <authorList>
            <person name="Jebb D."/>
            <person name="Huang Z."/>
            <person name="Pippel M."/>
            <person name="Hughes G.M."/>
            <person name="Lavrichenko K."/>
            <person name="Devanna P."/>
            <person name="Winkler S."/>
            <person name="Jermiin L.S."/>
            <person name="Skirmuntt E.C."/>
            <person name="Katzourakis A."/>
            <person name="Burkitt-Gray L."/>
            <person name="Ray D.A."/>
            <person name="Sullivan K.A.M."/>
            <person name="Roscito J.G."/>
            <person name="Kirilenko B.M."/>
            <person name="Davalos L.M."/>
            <person name="Corthals A.P."/>
            <person name="Power M.L."/>
            <person name="Jones G."/>
            <person name="Ransome R.D."/>
            <person name="Dechmann D.K.N."/>
            <person name="Locatelli A.G."/>
            <person name="Puechmaille S.J."/>
            <person name="Fedrigo O."/>
            <person name="Jarvis E.D."/>
            <person name="Hiller M."/>
            <person name="Vernes S.C."/>
            <person name="Myers E.W."/>
            <person name="Teeling E.C."/>
        </authorList>
    </citation>
    <scope>NUCLEOTIDE SEQUENCE [LARGE SCALE GENOMIC DNA]</scope>
    <source>
        <strain evidence="14">MMolMol1</strain>
        <tissue evidence="14">Muscle</tissue>
    </source>
</reference>
<keyword evidence="5" id="KW-0813">Transport</keyword>
<dbReference type="InterPro" id="IPR038092">
    <property type="entry name" value="PHAX_RNA-binding_sf"/>
</dbReference>
<dbReference type="EMBL" id="JACASF010000003">
    <property type="protein sequence ID" value="KAF6490591.1"/>
    <property type="molecule type" value="Genomic_DNA"/>
</dbReference>
<keyword evidence="8" id="KW-0653">Protein transport</keyword>
<evidence type="ECO:0000256" key="2">
    <source>
        <dbReference type="ARBA" id="ARBA00004496"/>
    </source>
</evidence>
<keyword evidence="9" id="KW-0539">Nucleus</keyword>
<evidence type="ECO:0000313" key="14">
    <source>
        <dbReference type="EMBL" id="KAF6490591.1"/>
    </source>
</evidence>
<evidence type="ECO:0000256" key="6">
    <source>
        <dbReference type="ARBA" id="ARBA00022490"/>
    </source>
</evidence>
<dbReference type="GO" id="GO:0005737">
    <property type="term" value="C:cytoplasm"/>
    <property type="evidence" value="ECO:0007669"/>
    <property type="project" value="UniProtKB-SubCell"/>
</dbReference>
<evidence type="ECO:0000256" key="4">
    <source>
        <dbReference type="ARBA" id="ARBA00016856"/>
    </source>
</evidence>
<dbReference type="PANTHER" id="PTHR13135:SF0">
    <property type="entry name" value="PHOSPHORYLATED ADAPTER RNA EXPORT PROTEIN"/>
    <property type="match status" value="1"/>
</dbReference>
<gene>
    <name evidence="14" type="ORF">HJG59_014133</name>
</gene>
<feature type="compositionally biased region" description="Basic and acidic residues" evidence="11">
    <location>
        <begin position="378"/>
        <end position="403"/>
    </location>
</feature>
<dbReference type="GO" id="GO:0015031">
    <property type="term" value="P:protein transport"/>
    <property type="evidence" value="ECO:0007669"/>
    <property type="project" value="UniProtKB-KW"/>
</dbReference>
<accession>A0A7J8J242</accession>
<dbReference type="FunFam" id="1.10.10.1440:FF:000001">
    <property type="entry name" value="phosphorylated adapter RNA export protein-like"/>
    <property type="match status" value="1"/>
</dbReference>
<proteinExistence type="inferred from homology"/>
<feature type="transmembrane region" description="Helical" evidence="12">
    <location>
        <begin position="12"/>
        <end position="32"/>
    </location>
</feature>
<dbReference type="GO" id="GO:0006408">
    <property type="term" value="P:snRNA export from nucleus"/>
    <property type="evidence" value="ECO:0007669"/>
    <property type="project" value="InterPro"/>
</dbReference>
<keyword evidence="12" id="KW-1133">Transmembrane helix</keyword>
<dbReference type="GO" id="GO:0003723">
    <property type="term" value="F:RNA binding"/>
    <property type="evidence" value="ECO:0007669"/>
    <property type="project" value="UniProtKB-KW"/>
</dbReference>